<evidence type="ECO:0008006" key="4">
    <source>
        <dbReference type="Google" id="ProtNLM"/>
    </source>
</evidence>
<feature type="region of interest" description="Disordered" evidence="1">
    <location>
        <begin position="103"/>
        <end position="124"/>
    </location>
</feature>
<feature type="compositionally biased region" description="Polar residues" evidence="1">
    <location>
        <begin position="103"/>
        <end position="121"/>
    </location>
</feature>
<evidence type="ECO:0000313" key="3">
    <source>
        <dbReference type="Proteomes" id="UP000051562"/>
    </source>
</evidence>
<protein>
    <recommendedName>
        <fullName evidence="4">Transposase</fullName>
    </recommendedName>
</protein>
<organism evidence="2 3">
    <name type="scientific">Bosea thiooxidans</name>
    <dbReference type="NCBI Taxonomy" id="53254"/>
    <lineage>
        <taxon>Bacteria</taxon>
        <taxon>Pseudomonadati</taxon>
        <taxon>Pseudomonadota</taxon>
        <taxon>Alphaproteobacteria</taxon>
        <taxon>Hyphomicrobiales</taxon>
        <taxon>Boseaceae</taxon>
        <taxon>Bosea</taxon>
    </lineage>
</organism>
<accession>A0A0Q3KP26</accession>
<reference evidence="2 3" key="1">
    <citation type="submission" date="2015-10" db="EMBL/GenBank/DDBJ databases">
        <title>Draft genome of Bosea thiooxidans.</title>
        <authorList>
            <person name="Wang X."/>
        </authorList>
    </citation>
    <scope>NUCLEOTIDE SEQUENCE [LARGE SCALE GENOMIC DNA]</scope>
    <source>
        <strain evidence="2 3">CGMCC 9174</strain>
    </source>
</reference>
<name>A0A0Q3KP26_9HYPH</name>
<dbReference type="EMBL" id="LMAR01000023">
    <property type="protein sequence ID" value="KQK31451.1"/>
    <property type="molecule type" value="Genomic_DNA"/>
</dbReference>
<keyword evidence="3" id="KW-1185">Reference proteome</keyword>
<dbReference type="AlphaFoldDB" id="A0A0Q3KP26"/>
<comment type="caution">
    <text evidence="2">The sequence shown here is derived from an EMBL/GenBank/DDBJ whole genome shotgun (WGS) entry which is preliminary data.</text>
</comment>
<proteinExistence type="predicted"/>
<evidence type="ECO:0000256" key="1">
    <source>
        <dbReference type="SAM" id="MobiDB-lite"/>
    </source>
</evidence>
<gene>
    <name evidence="2" type="ORF">ARD30_03350</name>
</gene>
<sequence length="144" mass="15808">MVVFERTTAKEASVSEVTTIGLDLAKAVFQAHGADASGSVMFRKRLRRVLVLEFFSAQPRCLVAMEACVSAHYWAREISTLGHETRLIPVEIVGMNQATRRSSSASPFTIRNDQRSQNTDTARSEQPFGVVLCRWSAPAPGAIP</sequence>
<evidence type="ECO:0000313" key="2">
    <source>
        <dbReference type="EMBL" id="KQK31451.1"/>
    </source>
</evidence>
<dbReference type="Proteomes" id="UP000051562">
    <property type="component" value="Unassembled WGS sequence"/>
</dbReference>